<reference evidence="1 2" key="2">
    <citation type="submission" date="2007-04" db="EMBL/GenBank/DDBJ databases">
        <authorList>
            <person name="Fulton L."/>
            <person name="Clifton S."/>
            <person name="Fulton B."/>
            <person name="Xu J."/>
            <person name="Minx P."/>
            <person name="Mardis E.R."/>
            <person name="Wilson R.K."/>
        </authorList>
    </citation>
    <scope>NUCLEOTIDE SEQUENCE [LARGE SCALE GENOMIC DNA]</scope>
    <source>
        <strain evidence="2">ATCC 25986 / DSM 3979 / JCM 10188 / KCTC 3647 / NCTC 11838 / VPI 1003</strain>
    </source>
</reference>
<dbReference type="AlphaFoldDB" id="A4EBH1"/>
<name>A4EBH1_COLAA</name>
<evidence type="ECO:0000313" key="1">
    <source>
        <dbReference type="EMBL" id="EBA39175.1"/>
    </source>
</evidence>
<dbReference type="Proteomes" id="UP000002979">
    <property type="component" value="Unassembled WGS sequence"/>
</dbReference>
<evidence type="ECO:0000313" key="2">
    <source>
        <dbReference type="Proteomes" id="UP000002979"/>
    </source>
</evidence>
<dbReference type="EMBL" id="AAVN02000007">
    <property type="protein sequence ID" value="EBA39175.1"/>
    <property type="molecule type" value="Genomic_DNA"/>
</dbReference>
<gene>
    <name evidence="1" type="ORF">COLAER_01789</name>
</gene>
<protein>
    <recommendedName>
        <fullName evidence="3">NAD-specific glutamate dehydrogenase</fullName>
    </recommendedName>
</protein>
<reference evidence="1 2" key="1">
    <citation type="submission" date="2007-01" db="EMBL/GenBank/DDBJ databases">
        <title>Draft genome sequence of Collinsella aerofaciens (ATCC 25986).</title>
        <authorList>
            <person name="Sudarsanam P."/>
            <person name="Ley R."/>
            <person name="Guruge J."/>
            <person name="Turnbaugh P.J."/>
            <person name="Mahowald M."/>
            <person name="Liep D."/>
            <person name="Gordon J."/>
        </authorList>
    </citation>
    <scope>NUCLEOTIDE SEQUENCE [LARGE SCALE GENOMIC DNA]</scope>
    <source>
        <strain evidence="2">ATCC 25986 / DSM 3979 / JCM 10188 / KCTC 3647 / NCTC 11838 / VPI 1003</strain>
    </source>
</reference>
<sequence length="492" mass="51118">MVLGHELLLEVADDAQELSLGVIIDLLGANLVEQRAKAIVHVLDELGTERQHVGDLQVIQEALVASEQRNDLLANLKRLVTRLLQELGHAGTMGQLLLSSLVEVGAELRKAGELLVRSEVQTEVAGDLLHSLGLRVATDAGHGNAHVDCRALALEEELGLQVDLTIGNGNDVGRNVGRDVAVLSLDDRQSRHGAVTVLLGHLDGTLEQTRVQVEDVARIGLASGRTMQRQRHLTVGHSLLGQVVVDDEHVAAGVGLAGGLAVLAVVHKELADSGTGHRRDVLHRGGIGSSGRNDDGVVERTVLSEGLADVGNRGGLLADGNIDADHALAALIEDSVDGDGGLTGLTVADDELTLTAADRHHGVDSEQTGLNRLAHRGTIDDAGSLELDGATVRSDDVAQAVDGLAERIDDAAEHGTAHGDIHNAASGAALVAFLDGVDGTEQNGADLVTVKVLGKAEDGLTGIGALELQKLACHGALEAGDARDAVAYLVDR</sequence>
<organism evidence="1 2">
    <name type="scientific">Collinsella aerofaciens (strain ATCC 25986 / DSM 3979 / JCM 10188 / KCTC 3647 / NCTC 11838 / VPI 1003)</name>
    <dbReference type="NCBI Taxonomy" id="411903"/>
    <lineage>
        <taxon>Bacteria</taxon>
        <taxon>Bacillati</taxon>
        <taxon>Actinomycetota</taxon>
        <taxon>Coriobacteriia</taxon>
        <taxon>Coriobacteriales</taxon>
        <taxon>Coriobacteriaceae</taxon>
        <taxon>Collinsella</taxon>
    </lineage>
</organism>
<evidence type="ECO:0008006" key="3">
    <source>
        <dbReference type="Google" id="ProtNLM"/>
    </source>
</evidence>
<comment type="caution">
    <text evidence="1">The sequence shown here is derived from an EMBL/GenBank/DDBJ whole genome shotgun (WGS) entry which is preliminary data.</text>
</comment>
<dbReference type="AntiFam" id="ANF00063">
    <property type="entry name" value="Antisense to ATP synthase alpha subunit"/>
</dbReference>
<accession>A4EBH1</accession>
<proteinExistence type="predicted"/>